<organism evidence="5 6">
    <name type="scientific">Brevibacillus formosus</name>
    <dbReference type="NCBI Taxonomy" id="54913"/>
    <lineage>
        <taxon>Bacteria</taxon>
        <taxon>Bacillati</taxon>
        <taxon>Bacillota</taxon>
        <taxon>Bacilli</taxon>
        <taxon>Bacillales</taxon>
        <taxon>Paenibacillaceae</taxon>
        <taxon>Brevibacillus</taxon>
    </lineage>
</organism>
<dbReference type="InterPro" id="IPR011991">
    <property type="entry name" value="ArsR-like_HTH"/>
</dbReference>
<dbReference type="InterPro" id="IPR036390">
    <property type="entry name" value="WH_DNA-bd_sf"/>
</dbReference>
<gene>
    <name evidence="5" type="ORF">BP422_27740</name>
</gene>
<keyword evidence="3" id="KW-0804">Transcription</keyword>
<feature type="domain" description="HTH arsR-type" evidence="4">
    <location>
        <begin position="254"/>
        <end position="348"/>
    </location>
</feature>
<evidence type="ECO:0000313" key="5">
    <source>
        <dbReference type="EMBL" id="ASJ56976.1"/>
    </source>
</evidence>
<dbReference type="Pfam" id="PF19361">
    <property type="entry name" value="DUF5937"/>
    <property type="match status" value="1"/>
</dbReference>
<dbReference type="InterPro" id="IPR045981">
    <property type="entry name" value="DUF5937"/>
</dbReference>
<keyword evidence="1" id="KW-0805">Transcription regulation</keyword>
<sequence>MQDLPDWLRKHLHVVYIPGYEFFLSLHVLAKPEHHTSRLHWAEELLTALPAPLLKKLHYFSSMSNQFLDAMDFLAPWEECFEHSVEAALERVQAMDAGEFAQLMIGPVYHPRQLHAWMQGRTDEIFDELKPEHRELLRHPLSTKRSFLEFCYDYLPFFQTEERRIEPWLVRAVHEAQEQIKLDPIPFLSDVHPRLKVHEDFLQFHKAKTYTFGYSELARIHLRVSTFVSPHLLLGIYDDHISVCLSVEVPGTRATSVIPTDFINKMKVFSDPTRTAILKSLLAHPYCTQQLADLHTISEPAVNKHLNLLVDTGFIWSERRGRYVFYRAIASRLEQLAVDLHEFIDMPVPGLVSPPASSHPPERRK</sequence>
<evidence type="ECO:0000313" key="6">
    <source>
        <dbReference type="Proteomes" id="UP000197781"/>
    </source>
</evidence>
<proteinExistence type="predicted"/>
<reference evidence="5 6" key="1">
    <citation type="submission" date="2016-11" db="EMBL/GenBank/DDBJ databases">
        <authorList>
            <person name="Jaros S."/>
            <person name="Januszkiewicz K."/>
            <person name="Wedrychowicz H."/>
        </authorList>
    </citation>
    <scope>NUCLEOTIDE SEQUENCE [LARGE SCALE GENOMIC DNA]</scope>
    <source>
        <strain evidence="5 6">NF2</strain>
    </source>
</reference>
<dbReference type="Gene3D" id="1.10.10.10">
    <property type="entry name" value="Winged helix-like DNA-binding domain superfamily/Winged helix DNA-binding domain"/>
    <property type="match status" value="1"/>
</dbReference>
<dbReference type="RefSeq" id="WP_088910453.1">
    <property type="nucleotide sequence ID" value="NZ_CP018145.1"/>
</dbReference>
<evidence type="ECO:0000256" key="1">
    <source>
        <dbReference type="ARBA" id="ARBA00023015"/>
    </source>
</evidence>
<dbReference type="NCBIfam" id="NF033788">
    <property type="entry name" value="HTH_metalloreg"/>
    <property type="match status" value="1"/>
</dbReference>
<dbReference type="InterPro" id="IPR001845">
    <property type="entry name" value="HTH_ArsR_DNA-bd_dom"/>
</dbReference>
<dbReference type="PANTHER" id="PTHR33154">
    <property type="entry name" value="TRANSCRIPTIONAL REGULATOR, ARSR FAMILY"/>
    <property type="match status" value="1"/>
</dbReference>
<dbReference type="KEGG" id="bfm:BP422_27740"/>
<dbReference type="AlphaFoldDB" id="A0A220MPH0"/>
<dbReference type="Pfam" id="PF01022">
    <property type="entry name" value="HTH_5"/>
    <property type="match status" value="1"/>
</dbReference>
<protein>
    <submittedName>
        <fullName evidence="5">Transcriptional regulator</fullName>
    </submittedName>
</protein>
<name>A0A220MPH0_9BACL</name>
<dbReference type="PROSITE" id="PS50987">
    <property type="entry name" value="HTH_ARSR_2"/>
    <property type="match status" value="1"/>
</dbReference>
<dbReference type="PANTHER" id="PTHR33154:SF33">
    <property type="entry name" value="TRANSCRIPTIONAL REPRESSOR SDPR"/>
    <property type="match status" value="1"/>
</dbReference>
<dbReference type="CDD" id="cd00090">
    <property type="entry name" value="HTH_ARSR"/>
    <property type="match status" value="1"/>
</dbReference>
<evidence type="ECO:0000259" key="4">
    <source>
        <dbReference type="PROSITE" id="PS50987"/>
    </source>
</evidence>
<dbReference type="SMART" id="SM00418">
    <property type="entry name" value="HTH_ARSR"/>
    <property type="match status" value="1"/>
</dbReference>
<evidence type="ECO:0000256" key="3">
    <source>
        <dbReference type="ARBA" id="ARBA00023163"/>
    </source>
</evidence>
<dbReference type="PRINTS" id="PR00778">
    <property type="entry name" value="HTHARSR"/>
</dbReference>
<dbReference type="Proteomes" id="UP000197781">
    <property type="component" value="Chromosome"/>
</dbReference>
<keyword evidence="2" id="KW-0238">DNA-binding</keyword>
<dbReference type="GO" id="GO:0003700">
    <property type="term" value="F:DNA-binding transcription factor activity"/>
    <property type="evidence" value="ECO:0007669"/>
    <property type="project" value="InterPro"/>
</dbReference>
<dbReference type="GO" id="GO:0003677">
    <property type="term" value="F:DNA binding"/>
    <property type="evidence" value="ECO:0007669"/>
    <property type="project" value="UniProtKB-KW"/>
</dbReference>
<evidence type="ECO:0000256" key="2">
    <source>
        <dbReference type="ARBA" id="ARBA00023125"/>
    </source>
</evidence>
<dbReference type="InterPro" id="IPR036388">
    <property type="entry name" value="WH-like_DNA-bd_sf"/>
</dbReference>
<dbReference type="InterPro" id="IPR051081">
    <property type="entry name" value="HTH_MetalResp_TranReg"/>
</dbReference>
<accession>A0A220MPH0</accession>
<dbReference type="SUPFAM" id="SSF46785">
    <property type="entry name" value="Winged helix' DNA-binding domain"/>
    <property type="match status" value="1"/>
</dbReference>
<dbReference type="EMBL" id="CP018145">
    <property type="protein sequence ID" value="ASJ56976.1"/>
    <property type="molecule type" value="Genomic_DNA"/>
</dbReference>